<comment type="caution">
    <text evidence="1">The sequence shown here is derived from an EMBL/GenBank/DDBJ whole genome shotgun (WGS) entry which is preliminary data.</text>
</comment>
<evidence type="ECO:0000313" key="2">
    <source>
        <dbReference type="Proteomes" id="UP001060215"/>
    </source>
</evidence>
<evidence type="ECO:0000313" key="1">
    <source>
        <dbReference type="EMBL" id="KAI8018965.1"/>
    </source>
</evidence>
<dbReference type="EMBL" id="CM045759">
    <property type="protein sequence ID" value="KAI8018965.1"/>
    <property type="molecule type" value="Genomic_DNA"/>
</dbReference>
<protein>
    <submittedName>
        <fullName evidence="1">Membrin-12</fullName>
    </submittedName>
</protein>
<dbReference type="Proteomes" id="UP001060215">
    <property type="component" value="Chromosome 2"/>
</dbReference>
<proteinExistence type="predicted"/>
<sequence>MCHFHKANADEGSQLYRNALQVLTYSKCMPLDDNIMEKMIDLPELLHLVERPDSLKESLDKYFLRNQRQTQEARERAELLERANGESSHVLRIFDDEAQAMQSTRSSTRML</sequence>
<gene>
    <name evidence="1" type="ORF">LOK49_LG04G01919</name>
</gene>
<organism evidence="1 2">
    <name type="scientific">Camellia lanceoleosa</name>
    <dbReference type="NCBI Taxonomy" id="1840588"/>
    <lineage>
        <taxon>Eukaryota</taxon>
        <taxon>Viridiplantae</taxon>
        <taxon>Streptophyta</taxon>
        <taxon>Embryophyta</taxon>
        <taxon>Tracheophyta</taxon>
        <taxon>Spermatophyta</taxon>
        <taxon>Magnoliopsida</taxon>
        <taxon>eudicotyledons</taxon>
        <taxon>Gunneridae</taxon>
        <taxon>Pentapetalae</taxon>
        <taxon>asterids</taxon>
        <taxon>Ericales</taxon>
        <taxon>Theaceae</taxon>
        <taxon>Camellia</taxon>
    </lineage>
</organism>
<reference evidence="1 2" key="1">
    <citation type="journal article" date="2022" name="Plant J.">
        <title>Chromosome-level genome of Camellia lanceoleosa provides a valuable resource for understanding genome evolution and self-incompatibility.</title>
        <authorList>
            <person name="Gong W."/>
            <person name="Xiao S."/>
            <person name="Wang L."/>
            <person name="Liao Z."/>
            <person name="Chang Y."/>
            <person name="Mo W."/>
            <person name="Hu G."/>
            <person name="Li W."/>
            <person name="Zhao G."/>
            <person name="Zhu H."/>
            <person name="Hu X."/>
            <person name="Ji K."/>
            <person name="Xiang X."/>
            <person name="Song Q."/>
            <person name="Yuan D."/>
            <person name="Jin S."/>
            <person name="Zhang L."/>
        </authorList>
    </citation>
    <scope>NUCLEOTIDE SEQUENCE [LARGE SCALE GENOMIC DNA]</scope>
    <source>
        <strain evidence="1">SQ_2022a</strain>
    </source>
</reference>
<name>A0ACC0I0Y9_9ERIC</name>
<accession>A0ACC0I0Y9</accession>
<keyword evidence="2" id="KW-1185">Reference proteome</keyword>